<dbReference type="RefSeq" id="WP_123264428.1">
    <property type="nucleotide sequence ID" value="NZ_RJUG01000001.1"/>
</dbReference>
<reference evidence="2" key="1">
    <citation type="submission" date="2018-11" db="EMBL/GenBank/DDBJ databases">
        <title>Proposal to divide the Flavobacteriaceae and reorganize its genera based on Amino Acid Identity values calculated from whole genome sequences.</title>
        <authorList>
            <person name="Nicholson A.C."/>
            <person name="Gulvik C.A."/>
            <person name="Whitney A.M."/>
            <person name="Humrighouse B.W."/>
            <person name="Bell M."/>
            <person name="Holmes B."/>
            <person name="Steigerwalt A."/>
            <person name="Villarma A."/>
            <person name="Sheth M."/>
            <person name="Batra D."/>
            <person name="Pryor J."/>
            <person name="Bernardet J.-F."/>
            <person name="Hugo C."/>
            <person name="Kampfer P."/>
            <person name="Newman J."/>
            <person name="Mcquiston J.R."/>
        </authorList>
    </citation>
    <scope>NUCLEOTIDE SEQUENCE [LARGE SCALE GENOMIC DNA]</scope>
    <source>
        <strain evidence="2">H3056</strain>
    </source>
</reference>
<dbReference type="EMBL" id="RJUG01000001">
    <property type="protein sequence ID" value="ROI10335.1"/>
    <property type="molecule type" value="Genomic_DNA"/>
</dbReference>
<reference evidence="2" key="2">
    <citation type="submission" date="2018-11" db="EMBL/GenBank/DDBJ databases">
        <title>Proposal to divide the Flavobacteriaceae and reorganize its genera based on Amino Acid Identity values calculated from whole genome sequences.</title>
        <authorList>
            <person name="Nicholson A.C."/>
            <person name="Gulvik C.A."/>
            <person name="Whitney A.M."/>
            <person name="Humrighouse B.W."/>
            <person name="Bell M."/>
            <person name="Holmens B."/>
            <person name="Steigerwalt A."/>
            <person name="Villarma A."/>
            <person name="Sheth M."/>
            <person name="Batra D."/>
            <person name="Pryor J."/>
            <person name="Bernardet J.-F."/>
            <person name="Hugo C."/>
            <person name="Kampfer P."/>
            <person name="Newman J."/>
            <person name="Mcquiston J.R."/>
        </authorList>
    </citation>
    <scope>NUCLEOTIDE SEQUENCE [LARGE SCALE GENOMIC DNA]</scope>
    <source>
        <strain evidence="2">H3056</strain>
    </source>
</reference>
<dbReference type="Proteomes" id="UP000270224">
    <property type="component" value="Unassembled WGS sequence"/>
</dbReference>
<protein>
    <submittedName>
        <fullName evidence="1">Uncharacterized protein</fullName>
    </submittedName>
</protein>
<evidence type="ECO:0000313" key="1">
    <source>
        <dbReference type="EMBL" id="ROI10335.1"/>
    </source>
</evidence>
<evidence type="ECO:0000313" key="2">
    <source>
        <dbReference type="Proteomes" id="UP000270224"/>
    </source>
</evidence>
<organism evidence="1 2">
    <name type="scientific">Kaistella daneshvariae</name>
    <dbReference type="NCBI Taxonomy" id="2487074"/>
    <lineage>
        <taxon>Bacteria</taxon>
        <taxon>Pseudomonadati</taxon>
        <taxon>Bacteroidota</taxon>
        <taxon>Flavobacteriia</taxon>
        <taxon>Flavobacteriales</taxon>
        <taxon>Weeksellaceae</taxon>
        <taxon>Chryseobacterium group</taxon>
        <taxon>Kaistella</taxon>
    </lineage>
</organism>
<comment type="caution">
    <text evidence="1">The sequence shown here is derived from an EMBL/GenBank/DDBJ whole genome shotgun (WGS) entry which is preliminary data.</text>
</comment>
<sequence length="69" mass="8328">MNLTIIYNPKPKFDNEFYYQEREKIILKFNAKIKNSNSYISKAKFSFFMKLELLKLSPLVNSYLKINKK</sequence>
<gene>
    <name evidence="1" type="ORF">EGI11_00020</name>
</gene>
<proteinExistence type="predicted"/>
<accession>A0A3N0WZD7</accession>
<name>A0A3N0WZD7_9FLAO</name>
<dbReference type="AlphaFoldDB" id="A0A3N0WZD7"/>